<dbReference type="STRING" id="84698.SAMN04488528_103045"/>
<dbReference type="AlphaFoldDB" id="A0A1I1A6H3"/>
<protein>
    <submittedName>
        <fullName evidence="2">Transcriptional regulator, PadR family</fullName>
    </submittedName>
</protein>
<dbReference type="InterPro" id="IPR036388">
    <property type="entry name" value="WH-like_DNA-bd_sf"/>
</dbReference>
<dbReference type="InterPro" id="IPR005149">
    <property type="entry name" value="Tscrpt_reg_PadR_N"/>
</dbReference>
<dbReference type="Proteomes" id="UP000198619">
    <property type="component" value="Unassembled WGS sequence"/>
</dbReference>
<evidence type="ECO:0000313" key="2">
    <source>
        <dbReference type="EMBL" id="SFB33561.1"/>
    </source>
</evidence>
<dbReference type="PANTHER" id="PTHR33169">
    <property type="entry name" value="PADR-FAMILY TRANSCRIPTIONAL REGULATOR"/>
    <property type="match status" value="1"/>
</dbReference>
<dbReference type="InterPro" id="IPR052509">
    <property type="entry name" value="Metal_resp_DNA-bind_regulator"/>
</dbReference>
<organism evidence="2 3">
    <name type="scientific">Clostridium frigidicarnis</name>
    <dbReference type="NCBI Taxonomy" id="84698"/>
    <lineage>
        <taxon>Bacteria</taxon>
        <taxon>Bacillati</taxon>
        <taxon>Bacillota</taxon>
        <taxon>Clostridia</taxon>
        <taxon>Eubacteriales</taxon>
        <taxon>Clostridiaceae</taxon>
        <taxon>Clostridium</taxon>
    </lineage>
</organism>
<proteinExistence type="predicted"/>
<name>A0A1I1A6H3_9CLOT</name>
<dbReference type="OrthoDB" id="9808017at2"/>
<dbReference type="Gene3D" id="1.10.10.10">
    <property type="entry name" value="Winged helix-like DNA-binding domain superfamily/Winged helix DNA-binding domain"/>
    <property type="match status" value="1"/>
</dbReference>
<dbReference type="InterPro" id="IPR036390">
    <property type="entry name" value="WH_DNA-bd_sf"/>
</dbReference>
<dbReference type="SUPFAM" id="SSF46785">
    <property type="entry name" value="Winged helix' DNA-binding domain"/>
    <property type="match status" value="1"/>
</dbReference>
<evidence type="ECO:0000259" key="1">
    <source>
        <dbReference type="Pfam" id="PF03551"/>
    </source>
</evidence>
<accession>A0A1I1A6H3</accession>
<keyword evidence="3" id="KW-1185">Reference proteome</keyword>
<dbReference type="EMBL" id="FOKI01000030">
    <property type="protein sequence ID" value="SFB33561.1"/>
    <property type="molecule type" value="Genomic_DNA"/>
</dbReference>
<dbReference type="PANTHER" id="PTHR33169:SF14">
    <property type="entry name" value="TRANSCRIPTIONAL REGULATOR RV3488"/>
    <property type="match status" value="1"/>
</dbReference>
<gene>
    <name evidence="2" type="ORF">SAMN04488528_103045</name>
</gene>
<feature type="domain" description="Transcription regulator PadR N-terminal" evidence="1">
    <location>
        <begin position="16"/>
        <end position="87"/>
    </location>
</feature>
<reference evidence="2 3" key="1">
    <citation type="submission" date="2016-10" db="EMBL/GenBank/DDBJ databases">
        <authorList>
            <person name="de Groot N.N."/>
        </authorList>
    </citation>
    <scope>NUCLEOTIDE SEQUENCE [LARGE SCALE GENOMIC DNA]</scope>
    <source>
        <strain evidence="2 3">DSM 12271</strain>
    </source>
</reference>
<dbReference type="Pfam" id="PF03551">
    <property type="entry name" value="PadR"/>
    <property type="match status" value="1"/>
</dbReference>
<sequence length="113" mass="13015">MNDKSQLMRGTIEGCILQIINIKTTYGYEIVEKLQQYGFKEIREGTIYPLLLRLEKKNLINSEFRPSPLGPSRKYYSLTKEGILTLEEFHKNWTEISKSVNTILSMGGINNGK</sequence>
<dbReference type="RefSeq" id="WP_090042523.1">
    <property type="nucleotide sequence ID" value="NZ_FOKI01000030.1"/>
</dbReference>
<evidence type="ECO:0000313" key="3">
    <source>
        <dbReference type="Proteomes" id="UP000198619"/>
    </source>
</evidence>